<evidence type="ECO:0000256" key="15">
    <source>
        <dbReference type="PROSITE-ProRule" id="PRU00409"/>
    </source>
</evidence>
<dbReference type="PANTHER" id="PTHR43472:SF1">
    <property type="entry name" value="PHOSPHORIBOSYLAMINE--GLYCINE LIGASE, CHLOROPLASTIC"/>
    <property type="match status" value="1"/>
</dbReference>
<dbReference type="AlphaFoldDB" id="A0A3A9K6W3"/>
<dbReference type="InterPro" id="IPR016185">
    <property type="entry name" value="PreATP-grasp_dom_sf"/>
</dbReference>
<dbReference type="GO" id="GO:0006189">
    <property type="term" value="P:'de novo' IMP biosynthetic process"/>
    <property type="evidence" value="ECO:0007669"/>
    <property type="project" value="UniProtKB-UniRule"/>
</dbReference>
<dbReference type="InterPro" id="IPR020560">
    <property type="entry name" value="PRibGlycinamide_synth_C-dom"/>
</dbReference>
<evidence type="ECO:0000256" key="14">
    <source>
        <dbReference type="HAMAP-Rule" id="MF_00138"/>
    </source>
</evidence>
<gene>
    <name evidence="14" type="primary">purD</name>
    <name evidence="17" type="ORF">CR203_11810</name>
</gene>
<dbReference type="SMART" id="SM01210">
    <property type="entry name" value="GARS_C"/>
    <property type="match status" value="1"/>
</dbReference>
<dbReference type="RefSeq" id="WP_110937325.1">
    <property type="nucleotide sequence ID" value="NZ_KZ614146.1"/>
</dbReference>
<dbReference type="InterPro" id="IPR020561">
    <property type="entry name" value="PRibGlycinamid_synth_ATP-grasp"/>
</dbReference>
<dbReference type="Gene3D" id="3.90.600.10">
    <property type="entry name" value="Phosphoribosylglycinamide synthetase, C-terminal domain"/>
    <property type="match status" value="1"/>
</dbReference>
<evidence type="ECO:0000313" key="18">
    <source>
        <dbReference type="Proteomes" id="UP000281498"/>
    </source>
</evidence>
<evidence type="ECO:0000256" key="7">
    <source>
        <dbReference type="ARBA" id="ARBA00022741"/>
    </source>
</evidence>
<evidence type="ECO:0000313" key="17">
    <source>
        <dbReference type="EMBL" id="RKL67188.1"/>
    </source>
</evidence>
<dbReference type="SUPFAM" id="SSF52440">
    <property type="entry name" value="PreATP-grasp domain"/>
    <property type="match status" value="1"/>
</dbReference>
<organism evidence="17 18">
    <name type="scientific">Salipaludibacillus neizhouensis</name>
    <dbReference type="NCBI Taxonomy" id="885475"/>
    <lineage>
        <taxon>Bacteria</taxon>
        <taxon>Bacillati</taxon>
        <taxon>Bacillota</taxon>
        <taxon>Bacilli</taxon>
        <taxon>Bacillales</taxon>
        <taxon>Bacillaceae</taxon>
    </lineage>
</organism>
<evidence type="ECO:0000256" key="3">
    <source>
        <dbReference type="ARBA" id="ARBA00005174"/>
    </source>
</evidence>
<evidence type="ECO:0000256" key="9">
    <source>
        <dbReference type="ARBA" id="ARBA00022840"/>
    </source>
</evidence>
<comment type="cofactor">
    <cofactor evidence="2">
        <name>Mg(2+)</name>
        <dbReference type="ChEBI" id="CHEBI:18420"/>
    </cofactor>
</comment>
<dbReference type="Gene3D" id="3.40.50.20">
    <property type="match status" value="1"/>
</dbReference>
<dbReference type="FunFam" id="3.30.470.20:FF:000018">
    <property type="entry name" value="Trifunctional purine biosynthetic protein adenosine-3"/>
    <property type="match status" value="1"/>
</dbReference>
<dbReference type="Pfam" id="PF02844">
    <property type="entry name" value="GARS_N"/>
    <property type="match status" value="1"/>
</dbReference>
<feature type="domain" description="ATP-grasp" evidence="16">
    <location>
        <begin position="109"/>
        <end position="315"/>
    </location>
</feature>
<dbReference type="SMART" id="SM01209">
    <property type="entry name" value="GARS_A"/>
    <property type="match status" value="1"/>
</dbReference>
<dbReference type="InterPro" id="IPR013815">
    <property type="entry name" value="ATP_grasp_subdomain_1"/>
</dbReference>
<dbReference type="EC" id="6.3.4.13" evidence="4 14"/>
<dbReference type="Proteomes" id="UP000281498">
    <property type="component" value="Unassembled WGS sequence"/>
</dbReference>
<evidence type="ECO:0000256" key="2">
    <source>
        <dbReference type="ARBA" id="ARBA00001946"/>
    </source>
</evidence>
<dbReference type="GO" id="GO:0004637">
    <property type="term" value="F:phosphoribosylamine-glycine ligase activity"/>
    <property type="evidence" value="ECO:0007669"/>
    <property type="project" value="UniProtKB-UniRule"/>
</dbReference>
<dbReference type="NCBIfam" id="TIGR00877">
    <property type="entry name" value="purD"/>
    <property type="match status" value="1"/>
</dbReference>
<accession>A0A3A9K6W3</accession>
<dbReference type="InterPro" id="IPR037123">
    <property type="entry name" value="PRibGlycinamide_synth_C_sf"/>
</dbReference>
<keyword evidence="5 14" id="KW-0436">Ligase</keyword>
<dbReference type="Pfam" id="PF01071">
    <property type="entry name" value="GARS_A"/>
    <property type="match status" value="1"/>
</dbReference>
<keyword evidence="18" id="KW-1185">Reference proteome</keyword>
<dbReference type="FunFam" id="3.40.50.20:FF:000006">
    <property type="entry name" value="Phosphoribosylamine--glycine ligase, chloroplastic"/>
    <property type="match status" value="1"/>
</dbReference>
<evidence type="ECO:0000256" key="8">
    <source>
        <dbReference type="ARBA" id="ARBA00022755"/>
    </source>
</evidence>
<keyword evidence="6" id="KW-0479">Metal-binding</keyword>
<comment type="cofactor">
    <cofactor evidence="1">
        <name>Mn(2+)</name>
        <dbReference type="ChEBI" id="CHEBI:29035"/>
    </cofactor>
</comment>
<dbReference type="InterPro" id="IPR020559">
    <property type="entry name" value="PRibGlycinamide_synth_CS"/>
</dbReference>
<dbReference type="InterPro" id="IPR000115">
    <property type="entry name" value="PRibGlycinamide_synth"/>
</dbReference>
<dbReference type="UniPathway" id="UPA00074">
    <property type="reaction ID" value="UER00125"/>
</dbReference>
<keyword evidence="7 15" id="KW-0547">Nucleotide-binding</keyword>
<dbReference type="PROSITE" id="PS00184">
    <property type="entry name" value="GARS"/>
    <property type="match status" value="1"/>
</dbReference>
<keyword evidence="10" id="KW-0464">Manganese</keyword>
<dbReference type="GO" id="GO:0005524">
    <property type="term" value="F:ATP binding"/>
    <property type="evidence" value="ECO:0007669"/>
    <property type="project" value="UniProtKB-UniRule"/>
</dbReference>
<evidence type="ECO:0000256" key="12">
    <source>
        <dbReference type="ARBA" id="ARBA00042242"/>
    </source>
</evidence>
<dbReference type="SUPFAM" id="SSF51246">
    <property type="entry name" value="Rudiment single hybrid motif"/>
    <property type="match status" value="1"/>
</dbReference>
<keyword evidence="9 15" id="KW-0067">ATP-binding</keyword>
<evidence type="ECO:0000256" key="6">
    <source>
        <dbReference type="ARBA" id="ARBA00022723"/>
    </source>
</evidence>
<evidence type="ECO:0000259" key="16">
    <source>
        <dbReference type="PROSITE" id="PS50975"/>
    </source>
</evidence>
<comment type="catalytic activity">
    <reaction evidence="14">
        <text>5-phospho-beta-D-ribosylamine + glycine + ATP = N(1)-(5-phospho-beta-D-ribosyl)glycinamide + ADP + phosphate + H(+)</text>
        <dbReference type="Rhea" id="RHEA:17453"/>
        <dbReference type="ChEBI" id="CHEBI:15378"/>
        <dbReference type="ChEBI" id="CHEBI:30616"/>
        <dbReference type="ChEBI" id="CHEBI:43474"/>
        <dbReference type="ChEBI" id="CHEBI:57305"/>
        <dbReference type="ChEBI" id="CHEBI:58681"/>
        <dbReference type="ChEBI" id="CHEBI:143788"/>
        <dbReference type="ChEBI" id="CHEBI:456216"/>
        <dbReference type="EC" id="6.3.4.13"/>
    </reaction>
</comment>
<dbReference type="OrthoDB" id="9807240at2"/>
<evidence type="ECO:0000256" key="10">
    <source>
        <dbReference type="ARBA" id="ARBA00023211"/>
    </source>
</evidence>
<dbReference type="InterPro" id="IPR011761">
    <property type="entry name" value="ATP-grasp"/>
</dbReference>
<sequence>MKILVIGSGGREHALVWKFAQSSKVTEVIVAPGSDAINELAGCRSVQADMSDHSSLVDLAITEEVSLTVVGPEAPLVAGLIDDLQAAGLKAFGPTKAAAELEGSKQFAKDLMEKYRIPTAAFESFTDLEKAKAYIQKVGAPIVVKADGLAAGKGVVVAETEAEALEALDQMMGERTFGDAGESVVIEECLRGEELSFMAFVHGNTVIPMVTAQDHKRAFEGDTGPNTGGMGAYSPVPHLDGDWLKKAEMSILRPMAGAMVTEGVPFTGILYAGLMITEQGPKVIEFNARFGDPETQVVLPRLKTDLVDVIESVLNEEELALEWAEEACVGVVLASEGYPGSYEKGTVFHLPEVDDKANQLWFHAGSVKNDSDAGGWKTNGGRVLLLATVAPTLKEALSTTYDVLARSEWNGLFYRKDIAHQLVER</sequence>
<dbReference type="InterPro" id="IPR020562">
    <property type="entry name" value="PRibGlycinamide_synth_N"/>
</dbReference>
<evidence type="ECO:0000256" key="4">
    <source>
        <dbReference type="ARBA" id="ARBA00013255"/>
    </source>
</evidence>
<evidence type="ECO:0000256" key="5">
    <source>
        <dbReference type="ARBA" id="ARBA00022598"/>
    </source>
</evidence>
<dbReference type="Gene3D" id="3.30.470.20">
    <property type="entry name" value="ATP-grasp fold, B domain"/>
    <property type="match status" value="1"/>
</dbReference>
<dbReference type="InterPro" id="IPR011054">
    <property type="entry name" value="Rudment_hybrid_motif"/>
</dbReference>
<dbReference type="EMBL" id="PDOE01000004">
    <property type="protein sequence ID" value="RKL67188.1"/>
    <property type="molecule type" value="Genomic_DNA"/>
</dbReference>
<reference evidence="17 18" key="1">
    <citation type="submission" date="2017-10" db="EMBL/GenBank/DDBJ databases">
        <title>Bacillus sp. nov., a halophilic bacterium isolated from a Keqin Lake.</title>
        <authorList>
            <person name="Wang H."/>
        </authorList>
    </citation>
    <scope>NUCLEOTIDE SEQUENCE [LARGE SCALE GENOMIC DNA]</scope>
    <source>
        <strain evidence="17 18">KCTC 13187</strain>
    </source>
</reference>
<dbReference type="PANTHER" id="PTHR43472">
    <property type="entry name" value="PHOSPHORIBOSYLAMINE--GLYCINE LIGASE"/>
    <property type="match status" value="1"/>
</dbReference>
<comment type="similarity">
    <text evidence="11 14">Belongs to the GARS family.</text>
</comment>
<evidence type="ECO:0000256" key="11">
    <source>
        <dbReference type="ARBA" id="ARBA00038345"/>
    </source>
</evidence>
<dbReference type="Gene3D" id="3.30.1490.20">
    <property type="entry name" value="ATP-grasp fold, A domain"/>
    <property type="match status" value="1"/>
</dbReference>
<dbReference type="FunFam" id="3.30.1490.20:FF:000006">
    <property type="entry name" value="phosphoribosylamine--glycine ligase, chloroplastic-like"/>
    <property type="match status" value="1"/>
</dbReference>
<dbReference type="GO" id="GO:0009113">
    <property type="term" value="P:purine nucleobase biosynthetic process"/>
    <property type="evidence" value="ECO:0007669"/>
    <property type="project" value="InterPro"/>
</dbReference>
<dbReference type="GO" id="GO:0046872">
    <property type="term" value="F:metal ion binding"/>
    <property type="evidence" value="ECO:0007669"/>
    <property type="project" value="UniProtKB-KW"/>
</dbReference>
<evidence type="ECO:0000256" key="1">
    <source>
        <dbReference type="ARBA" id="ARBA00001936"/>
    </source>
</evidence>
<dbReference type="Pfam" id="PF02843">
    <property type="entry name" value="GARS_C"/>
    <property type="match status" value="1"/>
</dbReference>
<name>A0A3A9K6W3_9BACI</name>
<evidence type="ECO:0000256" key="13">
    <source>
        <dbReference type="ARBA" id="ARBA00042864"/>
    </source>
</evidence>
<keyword evidence="8 14" id="KW-0658">Purine biosynthesis</keyword>
<comment type="pathway">
    <text evidence="3 14">Purine metabolism; IMP biosynthesis via de novo pathway; N(1)-(5-phospho-D-ribosyl)glycinamide from 5-phospho-alpha-D-ribose 1-diphosphate: step 2/2.</text>
</comment>
<dbReference type="PROSITE" id="PS50975">
    <property type="entry name" value="ATP_GRASP"/>
    <property type="match status" value="1"/>
</dbReference>
<dbReference type="SUPFAM" id="SSF56059">
    <property type="entry name" value="Glutathione synthetase ATP-binding domain-like"/>
    <property type="match status" value="1"/>
</dbReference>
<comment type="caution">
    <text evidence="17">The sequence shown here is derived from an EMBL/GenBank/DDBJ whole genome shotgun (WGS) entry which is preliminary data.</text>
</comment>
<protein>
    <recommendedName>
        <fullName evidence="4 14">Phosphoribosylamine--glycine ligase</fullName>
        <ecNumber evidence="4 14">6.3.4.13</ecNumber>
    </recommendedName>
    <alternativeName>
        <fullName evidence="14">GARS</fullName>
    </alternativeName>
    <alternativeName>
        <fullName evidence="12 14">Glycinamide ribonucleotide synthetase</fullName>
    </alternativeName>
    <alternativeName>
        <fullName evidence="13 14">Phosphoribosylglycinamide synthetase</fullName>
    </alternativeName>
</protein>
<proteinExistence type="inferred from homology"/>
<dbReference type="HAMAP" id="MF_00138">
    <property type="entry name" value="GARS"/>
    <property type="match status" value="1"/>
</dbReference>